<dbReference type="EMBL" id="PVBR01000002">
    <property type="protein sequence ID" value="PRD45383.1"/>
    <property type="molecule type" value="Genomic_DNA"/>
</dbReference>
<name>A0A2S9IXX6_9HYPH</name>
<evidence type="ECO:0000256" key="5">
    <source>
        <dbReference type="ARBA" id="ARBA00022827"/>
    </source>
</evidence>
<keyword evidence="4 9" id="KW-0285">Flavoprotein</keyword>
<evidence type="ECO:0000256" key="9">
    <source>
        <dbReference type="RuleBase" id="RU003862"/>
    </source>
</evidence>
<feature type="compositionally biased region" description="Polar residues" evidence="10">
    <location>
        <begin position="275"/>
        <end position="289"/>
    </location>
</feature>
<comment type="catalytic activity">
    <reaction evidence="8">
        <text>(6S)-5-methyl-5,6,7,8-tetrahydrofolate + NAD(+) = (6R)-5,10-methylene-5,6,7,8-tetrahydrofolate + NADH + H(+)</text>
        <dbReference type="Rhea" id="RHEA:19821"/>
        <dbReference type="ChEBI" id="CHEBI:15378"/>
        <dbReference type="ChEBI" id="CHEBI:15636"/>
        <dbReference type="ChEBI" id="CHEBI:18608"/>
        <dbReference type="ChEBI" id="CHEBI:57540"/>
        <dbReference type="ChEBI" id="CHEBI:57945"/>
        <dbReference type="EC" id="1.5.1.54"/>
    </reaction>
    <physiologicalReaction direction="right-to-left" evidence="8">
        <dbReference type="Rhea" id="RHEA:19823"/>
    </physiologicalReaction>
</comment>
<evidence type="ECO:0000313" key="11">
    <source>
        <dbReference type="EMBL" id="PRD45383.1"/>
    </source>
</evidence>
<evidence type="ECO:0000256" key="3">
    <source>
        <dbReference type="ARBA" id="ARBA00006743"/>
    </source>
</evidence>
<comment type="caution">
    <text evidence="11">The sequence shown here is derived from an EMBL/GenBank/DDBJ whole genome shotgun (WGS) entry which is preliminary data.</text>
</comment>
<evidence type="ECO:0000313" key="12">
    <source>
        <dbReference type="Proteomes" id="UP000239434"/>
    </source>
</evidence>
<sequence length="297" mass="31655">MSHIGASIELAPKQVIESQDLPGLFPTGSRVYITDIGTDTVDTLTAAAKRVSDLGYKPVPHFACRRLTTRTALETRIRRSAQEAGVTDVLVIGGGLDRPAGDFNSTMQVLETGFFDRYGITEMGVAGHPEGSPEFSEAVAMEALRLKKNFGERTGAKLRVVTQFGFDAERFIAWAEGLREAGVDLPVHLGVAGPAKITTLIKYAAMCGVGNSITFLKKNAFALTALATTHSPEGVVGPIERHVLDNPPSNIKQVHVFPFGGIKKASEWLVERGSWPSSEPSSGNVNASVTAPVAAVQ</sequence>
<evidence type="ECO:0000256" key="4">
    <source>
        <dbReference type="ARBA" id="ARBA00022630"/>
    </source>
</evidence>
<gene>
    <name evidence="11" type="ORF">C5748_02450</name>
</gene>
<accession>A0A2S9IXX6</accession>
<dbReference type="Gene3D" id="3.20.20.220">
    <property type="match status" value="1"/>
</dbReference>
<dbReference type="InterPro" id="IPR029041">
    <property type="entry name" value="FAD-linked_oxidoreductase-like"/>
</dbReference>
<dbReference type="SUPFAM" id="SSF51730">
    <property type="entry name" value="FAD-linked oxidoreductase"/>
    <property type="match status" value="1"/>
</dbReference>
<dbReference type="InterPro" id="IPR003171">
    <property type="entry name" value="Mehydrof_redctse-like"/>
</dbReference>
<evidence type="ECO:0000256" key="1">
    <source>
        <dbReference type="ARBA" id="ARBA00001974"/>
    </source>
</evidence>
<keyword evidence="12" id="KW-1185">Reference proteome</keyword>
<dbReference type="GO" id="GO:0071949">
    <property type="term" value="F:FAD binding"/>
    <property type="evidence" value="ECO:0007669"/>
    <property type="project" value="TreeGrafter"/>
</dbReference>
<keyword evidence="5 9" id="KW-0274">FAD</keyword>
<comment type="cofactor">
    <cofactor evidence="1 9">
        <name>FAD</name>
        <dbReference type="ChEBI" id="CHEBI:57692"/>
    </cofactor>
</comment>
<proteinExistence type="inferred from homology"/>
<evidence type="ECO:0000256" key="2">
    <source>
        <dbReference type="ARBA" id="ARBA00004777"/>
    </source>
</evidence>
<organism evidence="11 12">
    <name type="scientific">Phyllobacterium phragmitis</name>
    <dbReference type="NCBI Taxonomy" id="2670329"/>
    <lineage>
        <taxon>Bacteria</taxon>
        <taxon>Pseudomonadati</taxon>
        <taxon>Pseudomonadota</taxon>
        <taxon>Alphaproteobacteria</taxon>
        <taxon>Hyphomicrobiales</taxon>
        <taxon>Phyllobacteriaceae</taxon>
        <taxon>Phyllobacterium</taxon>
    </lineage>
</organism>
<comment type="pathway">
    <text evidence="2 9">One-carbon metabolism; tetrahydrofolate interconversion.</text>
</comment>
<dbReference type="GO" id="GO:0005829">
    <property type="term" value="C:cytosol"/>
    <property type="evidence" value="ECO:0007669"/>
    <property type="project" value="TreeGrafter"/>
</dbReference>
<dbReference type="GO" id="GO:0035999">
    <property type="term" value="P:tetrahydrofolate interconversion"/>
    <property type="evidence" value="ECO:0007669"/>
    <property type="project" value="UniProtKB-UniPathway"/>
</dbReference>
<dbReference type="PANTHER" id="PTHR45754">
    <property type="entry name" value="METHYLENETETRAHYDROFOLATE REDUCTASE"/>
    <property type="match status" value="1"/>
</dbReference>
<evidence type="ECO:0000256" key="7">
    <source>
        <dbReference type="ARBA" id="ARBA00034478"/>
    </source>
</evidence>
<evidence type="ECO:0000256" key="8">
    <source>
        <dbReference type="ARBA" id="ARBA00048628"/>
    </source>
</evidence>
<dbReference type="UniPathway" id="UPA00193"/>
<dbReference type="AlphaFoldDB" id="A0A2S9IXX6"/>
<evidence type="ECO:0000256" key="6">
    <source>
        <dbReference type="ARBA" id="ARBA00023002"/>
    </source>
</evidence>
<dbReference type="GO" id="GO:0009086">
    <property type="term" value="P:methionine biosynthetic process"/>
    <property type="evidence" value="ECO:0007669"/>
    <property type="project" value="TreeGrafter"/>
</dbReference>
<reference evidence="11 12" key="1">
    <citation type="submission" date="2018-02" db="EMBL/GenBank/DDBJ databases">
        <title>The draft genome of Phyllobacterium sp. 1N-3.</title>
        <authorList>
            <person name="Liu L."/>
            <person name="Li L."/>
            <person name="Zhang X."/>
            <person name="Wang T."/>
            <person name="Liang L."/>
        </authorList>
    </citation>
    <scope>NUCLEOTIDE SEQUENCE [LARGE SCALE GENOMIC DNA]</scope>
    <source>
        <strain evidence="11 12">1N-3</strain>
    </source>
</reference>
<evidence type="ECO:0000256" key="10">
    <source>
        <dbReference type="SAM" id="MobiDB-lite"/>
    </source>
</evidence>
<dbReference type="Proteomes" id="UP000239434">
    <property type="component" value="Unassembled WGS sequence"/>
</dbReference>
<comment type="similarity">
    <text evidence="3 9">Belongs to the methylenetetrahydrofolate reductase family.</text>
</comment>
<protein>
    <recommendedName>
        <fullName evidence="9">Methylenetetrahydrofolate reductase</fullName>
    </recommendedName>
</protein>
<dbReference type="Pfam" id="PF02219">
    <property type="entry name" value="MTHFR"/>
    <property type="match status" value="1"/>
</dbReference>
<dbReference type="GO" id="GO:0106312">
    <property type="term" value="F:methylenetetrahydrofolate reductase (NADH) activity"/>
    <property type="evidence" value="ECO:0007669"/>
    <property type="project" value="UniProtKB-EC"/>
</dbReference>
<dbReference type="PANTHER" id="PTHR45754:SF3">
    <property type="entry name" value="METHYLENETETRAHYDROFOLATE REDUCTASE (NADPH)"/>
    <property type="match status" value="1"/>
</dbReference>
<feature type="region of interest" description="Disordered" evidence="10">
    <location>
        <begin position="273"/>
        <end position="297"/>
    </location>
</feature>
<comment type="pathway">
    <text evidence="7">Amino-acid biosynthesis; L-methionine biosynthesis via de novo pathway.</text>
</comment>
<keyword evidence="6 9" id="KW-0560">Oxidoreductase</keyword>